<dbReference type="InterPro" id="IPR001764">
    <property type="entry name" value="Glyco_hydro_3_N"/>
</dbReference>
<dbReference type="EMBL" id="CP051143">
    <property type="protein sequence ID" value="QIX02239.1"/>
    <property type="molecule type" value="Genomic_DNA"/>
</dbReference>
<keyword evidence="13" id="KW-0624">Polysaccharide degradation</keyword>
<evidence type="ECO:0000256" key="6">
    <source>
        <dbReference type="ARBA" id="ARBA00022525"/>
    </source>
</evidence>
<evidence type="ECO:0000256" key="12">
    <source>
        <dbReference type="ARBA" id="ARBA00023295"/>
    </source>
</evidence>
<dbReference type="InterPro" id="IPR050288">
    <property type="entry name" value="Cellulose_deg_GH3"/>
</dbReference>
<evidence type="ECO:0000256" key="11">
    <source>
        <dbReference type="ARBA" id="ARBA00023277"/>
    </source>
</evidence>
<dbReference type="InterPro" id="IPR036962">
    <property type="entry name" value="Glyco_hydro_3_N_sf"/>
</dbReference>
<feature type="chain" id="PRO_5026219299" description="beta-glucosidase" evidence="14">
    <location>
        <begin position="19"/>
        <end position="764"/>
    </location>
</feature>
<dbReference type="Pfam" id="PF00933">
    <property type="entry name" value="Glyco_hydro_3"/>
    <property type="match status" value="1"/>
</dbReference>
<proteinExistence type="inferred from homology"/>
<dbReference type="InterPro" id="IPR017853">
    <property type="entry name" value="GH"/>
</dbReference>
<comment type="subcellular location">
    <subcellularLocation>
        <location evidence="2">Secreted</location>
    </subcellularLocation>
</comment>
<gene>
    <name evidence="16" type="ORF">AMS68_007756</name>
</gene>
<dbReference type="OrthoDB" id="416222at2759"/>
<evidence type="ECO:0000313" key="16">
    <source>
        <dbReference type="EMBL" id="QIX02239.1"/>
    </source>
</evidence>
<evidence type="ECO:0000256" key="14">
    <source>
        <dbReference type="SAM" id="SignalP"/>
    </source>
</evidence>
<dbReference type="InterPro" id="IPR026891">
    <property type="entry name" value="Fn3-like"/>
</dbReference>
<protein>
    <recommendedName>
        <fullName evidence="5">beta-glucosidase</fullName>
        <ecNumber evidence="5">3.2.1.21</ecNumber>
    </recommendedName>
</protein>
<comment type="catalytic activity">
    <reaction evidence="1">
        <text>Hydrolysis of terminal, non-reducing beta-D-glucosyl residues with release of beta-D-glucose.</text>
        <dbReference type="EC" id="3.2.1.21"/>
    </reaction>
</comment>
<dbReference type="PRINTS" id="PR00133">
    <property type="entry name" value="GLHYDRLASE3"/>
</dbReference>
<comment type="pathway">
    <text evidence="3">Glycan metabolism; cellulose degradation.</text>
</comment>
<sequence length="764" mass="83027">MVHSTALALALGLAGVNAISWSEARTQAEALVAQMSNTEKQNITYGFPSNCVGQTGSVDRLKIPGFCLADAENGVRQTDFVNAYPAGISVAASWNKDLAYWRGKYMGAEFKRKGNHAALGPVVGPIGRMAKDGRAFEGFGSDPFLAGKLAAHTIEGLQENVMAVVKHLIYNEQETMRQEHGATPAISANVDDTTAHELYLWPFVDAVRADVAAVMSSYNRINGTYASQNNKTLNGLLKGELAFPGFVVTDWNSQHSGSESAVNGLDMAMPNSKGYWQDALPAFVAAGNLTQERFDDMVTRTLTAWFKVIGGPDADFPEAGVGMFADLLQPHALVDARDPESKDTILQGAIEGHVLVKNTNNALPLNQPKLLSLFGFDATIPKKYYPSTPLGLDYIFTQGFESAGLNLTQLLQLAGSGNATAAPQVADGGILWNGGGSGANHPSALSETYGAIQQRARRDDTYLYWNFLDPTVEVHPLSSACLVFINELTSEMFDRVTLAPSIADAYVLNVASQCNNTIVVTHNPAIRTVDAWIENPNITAVVYAHFPGNDAGESLAQVLYGESSPSGRLPYTVAKNDTDYGSLENPCLEGDLTTDAYCNFTEGIYTDYRYFLKNSITPRFAFGYGLTYSTFSYSNFTASWIDGADLSTSPPDPEDMTPGGIESLFDEVAMAHITVTNTGNVYTAEVPQLYVHFPGEAQQVHFLRGFDKVWLEPGESWEACFELTRRDLSRWNVVSQSWELAQGEVELRVGPNAGEIKFTNTLQR</sequence>
<dbReference type="AlphaFoldDB" id="A0A6H0Y5Y3"/>
<evidence type="ECO:0000256" key="4">
    <source>
        <dbReference type="ARBA" id="ARBA00005336"/>
    </source>
</evidence>
<dbReference type="Gene3D" id="2.60.40.10">
    <property type="entry name" value="Immunoglobulins"/>
    <property type="match status" value="1"/>
</dbReference>
<dbReference type="FunFam" id="3.20.20.300:FF:000002">
    <property type="entry name" value="Probable beta-glucosidase"/>
    <property type="match status" value="1"/>
</dbReference>
<keyword evidence="12" id="KW-0326">Glycosidase</keyword>
<keyword evidence="11" id="KW-0119">Carbohydrate metabolism</keyword>
<dbReference type="InterPro" id="IPR036881">
    <property type="entry name" value="Glyco_hydro_3_C_sf"/>
</dbReference>
<dbReference type="GO" id="GO:0005576">
    <property type="term" value="C:extracellular region"/>
    <property type="evidence" value="ECO:0007669"/>
    <property type="project" value="UniProtKB-SubCell"/>
</dbReference>
<dbReference type="EC" id="3.2.1.21" evidence="5"/>
<dbReference type="SUPFAM" id="SSF51445">
    <property type="entry name" value="(Trans)glycosidases"/>
    <property type="match status" value="1"/>
</dbReference>
<evidence type="ECO:0000256" key="9">
    <source>
        <dbReference type="ARBA" id="ARBA00023001"/>
    </source>
</evidence>
<keyword evidence="8" id="KW-0378">Hydrolase</keyword>
<dbReference type="Gene3D" id="3.40.50.1700">
    <property type="entry name" value="Glycoside hydrolase family 3 C-terminal domain"/>
    <property type="match status" value="1"/>
</dbReference>
<keyword evidence="17" id="KW-1185">Reference proteome</keyword>
<dbReference type="SMART" id="SM01217">
    <property type="entry name" value="Fn3_like"/>
    <property type="match status" value="1"/>
</dbReference>
<keyword evidence="7 14" id="KW-0732">Signal</keyword>
<evidence type="ECO:0000256" key="13">
    <source>
        <dbReference type="ARBA" id="ARBA00023326"/>
    </source>
</evidence>
<keyword evidence="9" id="KW-0136">Cellulose degradation</keyword>
<accession>A0A6H0Y5Y3</accession>
<organism evidence="16 17">
    <name type="scientific">Peltaster fructicola</name>
    <dbReference type="NCBI Taxonomy" id="286661"/>
    <lineage>
        <taxon>Eukaryota</taxon>
        <taxon>Fungi</taxon>
        <taxon>Dikarya</taxon>
        <taxon>Ascomycota</taxon>
        <taxon>Pezizomycotina</taxon>
        <taxon>Dothideomycetes</taxon>
        <taxon>Dothideomycetes incertae sedis</taxon>
        <taxon>Peltaster</taxon>
    </lineage>
</organism>
<evidence type="ECO:0000256" key="1">
    <source>
        <dbReference type="ARBA" id="ARBA00000448"/>
    </source>
</evidence>
<name>A0A6H0Y5Y3_9PEZI</name>
<evidence type="ECO:0000259" key="15">
    <source>
        <dbReference type="SMART" id="SM01217"/>
    </source>
</evidence>
<dbReference type="PANTHER" id="PTHR42715:SF5">
    <property type="entry name" value="BETA-GLUCOSIDASE M-RELATED"/>
    <property type="match status" value="1"/>
</dbReference>
<keyword evidence="10" id="KW-0325">Glycoprotein</keyword>
<dbReference type="InterPro" id="IPR013783">
    <property type="entry name" value="Ig-like_fold"/>
</dbReference>
<evidence type="ECO:0000256" key="8">
    <source>
        <dbReference type="ARBA" id="ARBA00022801"/>
    </source>
</evidence>
<evidence type="ECO:0000256" key="5">
    <source>
        <dbReference type="ARBA" id="ARBA00012744"/>
    </source>
</evidence>
<dbReference type="InterPro" id="IPR002772">
    <property type="entry name" value="Glyco_hydro_3_C"/>
</dbReference>
<dbReference type="Pfam" id="PF01915">
    <property type="entry name" value="Glyco_hydro_3_C"/>
    <property type="match status" value="1"/>
</dbReference>
<dbReference type="SUPFAM" id="SSF52279">
    <property type="entry name" value="Beta-D-glucan exohydrolase, C-terminal domain"/>
    <property type="match status" value="1"/>
</dbReference>
<dbReference type="GO" id="GO:0030245">
    <property type="term" value="P:cellulose catabolic process"/>
    <property type="evidence" value="ECO:0007669"/>
    <property type="project" value="UniProtKB-KW"/>
</dbReference>
<evidence type="ECO:0000256" key="3">
    <source>
        <dbReference type="ARBA" id="ARBA00004987"/>
    </source>
</evidence>
<evidence type="ECO:0000256" key="7">
    <source>
        <dbReference type="ARBA" id="ARBA00022729"/>
    </source>
</evidence>
<reference evidence="16 17" key="1">
    <citation type="journal article" date="2016" name="Sci. Rep.">
        <title>Peltaster fructicola genome reveals evolution from an invasive phytopathogen to an ectophytic parasite.</title>
        <authorList>
            <person name="Xu C."/>
            <person name="Chen H."/>
            <person name="Gleason M.L."/>
            <person name="Xu J.R."/>
            <person name="Liu H."/>
            <person name="Zhang R."/>
            <person name="Sun G."/>
        </authorList>
    </citation>
    <scope>NUCLEOTIDE SEQUENCE [LARGE SCALE GENOMIC DNA]</scope>
    <source>
        <strain evidence="16 17">LNHT1506</strain>
    </source>
</reference>
<feature type="signal peptide" evidence="14">
    <location>
        <begin position="1"/>
        <end position="18"/>
    </location>
</feature>
<evidence type="ECO:0000313" key="17">
    <source>
        <dbReference type="Proteomes" id="UP000503462"/>
    </source>
</evidence>
<dbReference type="Pfam" id="PF14310">
    <property type="entry name" value="Fn3-like"/>
    <property type="match status" value="1"/>
</dbReference>
<evidence type="ECO:0000256" key="10">
    <source>
        <dbReference type="ARBA" id="ARBA00023180"/>
    </source>
</evidence>
<dbReference type="GO" id="GO:0008422">
    <property type="term" value="F:beta-glucosidase activity"/>
    <property type="evidence" value="ECO:0007669"/>
    <property type="project" value="UniProtKB-EC"/>
</dbReference>
<keyword evidence="6" id="KW-0964">Secreted</keyword>
<dbReference type="Proteomes" id="UP000503462">
    <property type="component" value="Chromosome 5"/>
</dbReference>
<comment type="similarity">
    <text evidence="4">Belongs to the glycosyl hydrolase 3 family.</text>
</comment>
<evidence type="ECO:0000256" key="2">
    <source>
        <dbReference type="ARBA" id="ARBA00004613"/>
    </source>
</evidence>
<dbReference type="Gene3D" id="3.20.20.300">
    <property type="entry name" value="Glycoside hydrolase, family 3, N-terminal domain"/>
    <property type="match status" value="1"/>
</dbReference>
<dbReference type="PANTHER" id="PTHR42715">
    <property type="entry name" value="BETA-GLUCOSIDASE"/>
    <property type="match status" value="1"/>
</dbReference>
<feature type="domain" description="Fibronectin type III-like" evidence="15">
    <location>
        <begin position="685"/>
        <end position="753"/>
    </location>
</feature>